<evidence type="ECO:0000256" key="13">
    <source>
        <dbReference type="RuleBase" id="RU363037"/>
    </source>
</evidence>
<keyword evidence="10 13" id="KW-0030">Aminoacyl-tRNA synthetase</keyword>
<dbReference type="FunFam" id="3.40.50.620:FF:000070">
    <property type="entry name" value="Bifunctional glutamate/proline--tRNA ligase"/>
    <property type="match status" value="1"/>
</dbReference>
<proteinExistence type="inferred from homology"/>
<dbReference type="SUPFAM" id="SSF52374">
    <property type="entry name" value="Nucleotidylyl transferase"/>
    <property type="match status" value="1"/>
</dbReference>
<dbReference type="Gene3D" id="1.10.1160.10">
    <property type="entry name" value="Glutamyl-trna Synthetase, Domain 2"/>
    <property type="match status" value="1"/>
</dbReference>
<keyword evidence="9 13" id="KW-0648">Protein biosynthesis</keyword>
<evidence type="ECO:0000256" key="8">
    <source>
        <dbReference type="ARBA" id="ARBA00022840"/>
    </source>
</evidence>
<dbReference type="SUPFAM" id="SSF50715">
    <property type="entry name" value="Ribosomal protein L25-like"/>
    <property type="match status" value="1"/>
</dbReference>
<dbReference type="AlphaFoldDB" id="A0AAW0GJP8"/>
<dbReference type="InterPro" id="IPR011035">
    <property type="entry name" value="Ribosomal_bL25/Gln-tRNA_synth"/>
</dbReference>
<evidence type="ECO:0000256" key="2">
    <source>
        <dbReference type="ARBA" id="ARBA00008927"/>
    </source>
</evidence>
<gene>
    <name evidence="15" type="ORF">QCA50_003441</name>
</gene>
<evidence type="ECO:0000256" key="3">
    <source>
        <dbReference type="ARBA" id="ARBA00012835"/>
    </source>
</evidence>
<dbReference type="Pfam" id="PF00749">
    <property type="entry name" value="tRNA-synt_1c"/>
    <property type="match status" value="1"/>
</dbReference>
<dbReference type="Gene3D" id="1.20.1050.130">
    <property type="match status" value="1"/>
</dbReference>
<dbReference type="Gene3D" id="2.40.240.10">
    <property type="entry name" value="Ribosomal Protein L25, Chain P"/>
    <property type="match status" value="2"/>
</dbReference>
<organism evidence="15 16">
    <name type="scientific">Cerrena zonata</name>
    <dbReference type="NCBI Taxonomy" id="2478898"/>
    <lineage>
        <taxon>Eukaryota</taxon>
        <taxon>Fungi</taxon>
        <taxon>Dikarya</taxon>
        <taxon>Basidiomycota</taxon>
        <taxon>Agaricomycotina</taxon>
        <taxon>Agaricomycetes</taxon>
        <taxon>Polyporales</taxon>
        <taxon>Cerrenaceae</taxon>
        <taxon>Cerrena</taxon>
    </lineage>
</organism>
<dbReference type="SUPFAM" id="SSF47616">
    <property type="entry name" value="GST C-terminal domain-like"/>
    <property type="match status" value="1"/>
</dbReference>
<evidence type="ECO:0000256" key="11">
    <source>
        <dbReference type="ARBA" id="ARBA00030865"/>
    </source>
</evidence>
<dbReference type="EMBL" id="JASBNA010000003">
    <property type="protein sequence ID" value="KAK7693868.1"/>
    <property type="molecule type" value="Genomic_DNA"/>
</dbReference>
<reference evidence="15 16" key="1">
    <citation type="submission" date="2022-09" db="EMBL/GenBank/DDBJ databases">
        <authorList>
            <person name="Palmer J.M."/>
        </authorList>
    </citation>
    <scope>NUCLEOTIDE SEQUENCE [LARGE SCALE GENOMIC DNA]</scope>
    <source>
        <strain evidence="15 16">DSM 7382</strain>
    </source>
</reference>
<comment type="subcellular location">
    <subcellularLocation>
        <location evidence="1">Cytoplasm</location>
    </subcellularLocation>
</comment>
<comment type="caution">
    <text evidence="15">The sequence shown here is derived from an EMBL/GenBank/DDBJ whole genome shotgun (WGS) entry which is preliminary data.</text>
</comment>
<keyword evidence="8 13" id="KW-0067">ATP-binding</keyword>
<comment type="similarity">
    <text evidence="2">Belongs to the class-I aminoacyl-tRNA synthetase family. Glutamate--tRNA ligase type 2 subfamily.</text>
</comment>
<evidence type="ECO:0000256" key="5">
    <source>
        <dbReference type="ARBA" id="ARBA00022553"/>
    </source>
</evidence>
<dbReference type="InterPro" id="IPR020059">
    <property type="entry name" value="Glu/Gln-tRNA-synth_Ib_codon-bd"/>
</dbReference>
<dbReference type="GO" id="GO:0017102">
    <property type="term" value="C:methionyl glutamyl tRNA synthetase complex"/>
    <property type="evidence" value="ECO:0007669"/>
    <property type="project" value="TreeGrafter"/>
</dbReference>
<dbReference type="Pfam" id="PF03950">
    <property type="entry name" value="tRNA-synt_1c_C"/>
    <property type="match status" value="1"/>
</dbReference>
<dbReference type="Proteomes" id="UP001385951">
    <property type="component" value="Unassembled WGS sequence"/>
</dbReference>
<evidence type="ECO:0000259" key="14">
    <source>
        <dbReference type="PROSITE" id="PS50405"/>
    </source>
</evidence>
<dbReference type="InterPro" id="IPR020058">
    <property type="entry name" value="Glu/Gln-tRNA-synth_Ib_cat-dom"/>
</dbReference>
<evidence type="ECO:0000256" key="12">
    <source>
        <dbReference type="ARBA" id="ARBA00048351"/>
    </source>
</evidence>
<dbReference type="InterPro" id="IPR001412">
    <property type="entry name" value="aa-tRNA-synth_I_CS"/>
</dbReference>
<keyword evidence="6 13" id="KW-0436">Ligase</keyword>
<dbReference type="PRINTS" id="PR00987">
    <property type="entry name" value="TRNASYNTHGLU"/>
</dbReference>
<name>A0AAW0GJP8_9APHY</name>
<dbReference type="GO" id="GO:0005524">
    <property type="term" value="F:ATP binding"/>
    <property type="evidence" value="ECO:0007669"/>
    <property type="project" value="UniProtKB-KW"/>
</dbReference>
<dbReference type="GO" id="GO:0010494">
    <property type="term" value="C:cytoplasmic stress granule"/>
    <property type="evidence" value="ECO:0007669"/>
    <property type="project" value="UniProtKB-ARBA"/>
</dbReference>
<protein>
    <recommendedName>
        <fullName evidence="3">glutamate--tRNA ligase</fullName>
        <ecNumber evidence="3">6.1.1.17</ecNumber>
    </recommendedName>
    <alternativeName>
        <fullName evidence="11">Glutamyl-tRNA synthetase</fullName>
    </alternativeName>
</protein>
<dbReference type="NCBIfam" id="TIGR00463">
    <property type="entry name" value="gltX_arch"/>
    <property type="match status" value="1"/>
</dbReference>
<keyword evidence="5" id="KW-0597">Phosphoprotein</keyword>
<evidence type="ECO:0000313" key="16">
    <source>
        <dbReference type="Proteomes" id="UP001385951"/>
    </source>
</evidence>
<dbReference type="PANTHER" id="PTHR43097">
    <property type="entry name" value="GLUTAMINE-TRNA LIGASE"/>
    <property type="match status" value="1"/>
</dbReference>
<evidence type="ECO:0000313" key="15">
    <source>
        <dbReference type="EMBL" id="KAK7693868.1"/>
    </source>
</evidence>
<keyword evidence="7 13" id="KW-0547">Nucleotide-binding</keyword>
<dbReference type="InterPro" id="IPR020061">
    <property type="entry name" value="Glu_tRNA_lig_a-bdl"/>
</dbReference>
<dbReference type="PROSITE" id="PS50405">
    <property type="entry name" value="GST_CTER"/>
    <property type="match status" value="1"/>
</dbReference>
<dbReference type="EC" id="6.1.1.17" evidence="3"/>
<dbReference type="InterPro" id="IPR020056">
    <property type="entry name" value="Rbsml_bL25/Gln-tRNA_synth_N"/>
</dbReference>
<feature type="domain" description="GST C-terminal" evidence="14">
    <location>
        <begin position="25"/>
        <end position="175"/>
    </location>
</feature>
<dbReference type="PANTHER" id="PTHR43097:SF5">
    <property type="entry name" value="GLUTAMATE--TRNA LIGASE"/>
    <property type="match status" value="1"/>
</dbReference>
<dbReference type="GO" id="GO:0006424">
    <property type="term" value="P:glutamyl-tRNA aminoacylation"/>
    <property type="evidence" value="ECO:0007669"/>
    <property type="project" value="InterPro"/>
</dbReference>
<keyword evidence="4" id="KW-0963">Cytoplasm</keyword>
<dbReference type="FunFam" id="2.40.240.10:FF:000004">
    <property type="entry name" value="Glutamyl-tRNA synthetase, cytoplasmic"/>
    <property type="match status" value="1"/>
</dbReference>
<dbReference type="Pfam" id="PF20974">
    <property type="entry name" value="tRNA-synt_1c_C2"/>
    <property type="match status" value="1"/>
</dbReference>
<dbReference type="InterPro" id="IPR000924">
    <property type="entry name" value="Glu/Gln-tRNA-synth"/>
</dbReference>
<evidence type="ECO:0000256" key="6">
    <source>
        <dbReference type="ARBA" id="ARBA00022598"/>
    </source>
</evidence>
<keyword evidence="16" id="KW-1185">Reference proteome</keyword>
<evidence type="ECO:0000256" key="4">
    <source>
        <dbReference type="ARBA" id="ARBA00022490"/>
    </source>
</evidence>
<evidence type="ECO:0000256" key="9">
    <source>
        <dbReference type="ARBA" id="ARBA00022917"/>
    </source>
</evidence>
<dbReference type="InterPro" id="IPR014729">
    <property type="entry name" value="Rossmann-like_a/b/a_fold"/>
</dbReference>
<dbReference type="InterPro" id="IPR049437">
    <property type="entry name" value="tRNA-synt_1c_C2"/>
</dbReference>
<dbReference type="PROSITE" id="PS00178">
    <property type="entry name" value="AA_TRNA_LIGASE_I"/>
    <property type="match status" value="1"/>
</dbReference>
<dbReference type="FunFam" id="1.10.1160.10:FF:000001">
    <property type="entry name" value="Glutamine--tRNA ligase"/>
    <property type="match status" value="1"/>
</dbReference>
<dbReference type="InterPro" id="IPR036282">
    <property type="entry name" value="Glutathione-S-Trfase_C_sf"/>
</dbReference>
<dbReference type="Gene3D" id="3.40.50.620">
    <property type="entry name" value="HUPs"/>
    <property type="match status" value="1"/>
</dbReference>
<dbReference type="FunFam" id="3.90.800.10:FF:000001">
    <property type="entry name" value="Glutamine--tRNA ligase"/>
    <property type="match status" value="1"/>
</dbReference>
<dbReference type="GO" id="GO:0005829">
    <property type="term" value="C:cytosol"/>
    <property type="evidence" value="ECO:0007669"/>
    <property type="project" value="TreeGrafter"/>
</dbReference>
<dbReference type="CDD" id="cd00807">
    <property type="entry name" value="GlnRS_core"/>
    <property type="match status" value="1"/>
</dbReference>
<comment type="catalytic activity">
    <reaction evidence="12">
        <text>tRNA(Glu) + L-glutamate + ATP = L-glutamyl-tRNA(Glu) + AMP + diphosphate</text>
        <dbReference type="Rhea" id="RHEA:23540"/>
        <dbReference type="Rhea" id="RHEA-COMP:9663"/>
        <dbReference type="Rhea" id="RHEA-COMP:9680"/>
        <dbReference type="ChEBI" id="CHEBI:29985"/>
        <dbReference type="ChEBI" id="CHEBI:30616"/>
        <dbReference type="ChEBI" id="CHEBI:33019"/>
        <dbReference type="ChEBI" id="CHEBI:78442"/>
        <dbReference type="ChEBI" id="CHEBI:78520"/>
        <dbReference type="ChEBI" id="CHEBI:456215"/>
        <dbReference type="EC" id="6.1.1.17"/>
    </reaction>
</comment>
<dbReference type="InterPro" id="IPR050132">
    <property type="entry name" value="Gln/Glu-tRNA_Ligase"/>
</dbReference>
<evidence type="ECO:0000256" key="1">
    <source>
        <dbReference type="ARBA" id="ARBA00004496"/>
    </source>
</evidence>
<evidence type="ECO:0000256" key="10">
    <source>
        <dbReference type="ARBA" id="ARBA00023146"/>
    </source>
</evidence>
<dbReference type="GO" id="GO:0004818">
    <property type="term" value="F:glutamate-tRNA ligase activity"/>
    <property type="evidence" value="ECO:0007669"/>
    <property type="project" value="UniProtKB-EC"/>
</dbReference>
<sequence>MAGSLSLSTKLSPFPWAATVIATYTEKAELSFDEAASGVTLDFDGSQITDEAQIVQTLAKAGGLADESTKTQAYFELAKTLPKATALPDILAALDSLDDHLAFRTFLIGHDLTAADFIVWGAIKGSVKIIGLLKNNKHVHLSRWYSHVESLESTQLALTSFTEAKASKARNNKTAASFALGLQGAKEGEVVTRFPPEPSGYLHIGHAKAAMLNQYFAKMYKGKLIIRFDDTNPTKERTEFEETILEDLALLDIHGDVLTHTSDYFDQLYELAIQLIKEGKAYADDTEQAQMRDERFNGIASKHRDDSVEDNLKHFAEMKTGSAEGVRWCIRAKMSVDNPNKALRDPVVYRCNLLHHHRTGDKWKIYPTYDFACPVVDSIEGVTHALRTNEYRDRNPQYYWMIEALGLRKVNIWDFSRLNFVYTLLSKRKLHWFVDNNLVSGWDDPRFPTVRGIRRRGLTVEALRQFMLAQGPSQAIVSHEWDTLWTLNKKIIDPIAPRFWAISKGGQVPVVVKGGPATPEVKTLPKHKKNPDVGEKKTVFASNILLDQEDALSFEDNEEITLMDWGNAIVRKKEADASGKITSIELELHLEGDFRKTKKKITWLAAPSTEYPLIDATLLDYDYLITKKKLEENDEFQDVVTPQTEFREGVLADANVTDLKKGEIMQFERKGYYIFDGKSEDGKLQFILIPDGRAASIASKAGASVDVTTKEKKGESAKPTSDTPVDTKMYKMETVYGDKEVTTPVETKMYKTDNIYHS</sequence>
<dbReference type="InterPro" id="IPR010987">
    <property type="entry name" value="Glutathione-S-Trfase_C-like"/>
</dbReference>
<accession>A0AAW0GJP8</accession>
<dbReference type="HAMAP" id="MF_02076">
    <property type="entry name" value="Glu_tRNA_synth_type2"/>
    <property type="match status" value="1"/>
</dbReference>
<evidence type="ECO:0000256" key="7">
    <source>
        <dbReference type="ARBA" id="ARBA00022741"/>
    </source>
</evidence>
<dbReference type="Gene3D" id="3.90.800.10">
    <property type="entry name" value="Glutamyl-tRNA Synthetase, Domain 3"/>
    <property type="match status" value="1"/>
</dbReference>
<dbReference type="InterPro" id="IPR004526">
    <property type="entry name" value="Glu-tRNA-synth_arc/euk"/>
</dbReference>